<dbReference type="InterPro" id="IPR005835">
    <property type="entry name" value="NTP_transferase_dom"/>
</dbReference>
<evidence type="ECO:0000259" key="6">
    <source>
        <dbReference type="Pfam" id="PF00483"/>
    </source>
</evidence>
<name>A0A1F8DS90_9BACT</name>
<dbReference type="Proteomes" id="UP000178946">
    <property type="component" value="Unassembled WGS sequence"/>
</dbReference>
<dbReference type="SUPFAM" id="SSF53448">
    <property type="entry name" value="Nucleotide-diphospho-sugar transferases"/>
    <property type="match status" value="1"/>
</dbReference>
<feature type="domain" description="Nucleotidyl transferase" evidence="6">
    <location>
        <begin position="5"/>
        <end position="255"/>
    </location>
</feature>
<protein>
    <recommendedName>
        <fullName evidence="2">UTP--glucose-1-phosphate uridylyltransferase</fullName>
        <ecNumber evidence="2">2.7.7.9</ecNumber>
    </recommendedName>
</protein>
<keyword evidence="3" id="KW-0808">Transferase</keyword>
<organism evidence="7 8">
    <name type="scientific">Candidatus Wolfebacteria bacterium RIFCSPLOWO2_01_FULL_45_19</name>
    <dbReference type="NCBI Taxonomy" id="1802557"/>
    <lineage>
        <taxon>Bacteria</taxon>
        <taxon>Candidatus Wolfeibacteriota</taxon>
    </lineage>
</organism>
<dbReference type="Pfam" id="PF00483">
    <property type="entry name" value="NTP_transferase"/>
    <property type="match status" value="1"/>
</dbReference>
<keyword evidence="4" id="KW-0548">Nucleotidyltransferase</keyword>
<dbReference type="AlphaFoldDB" id="A0A1F8DS90"/>
<dbReference type="EC" id="2.7.7.9" evidence="2"/>
<gene>
    <name evidence="7" type="ORF">A3A20_02905</name>
</gene>
<accession>A0A1F8DS90</accession>
<comment type="catalytic activity">
    <reaction evidence="5">
        <text>alpha-D-glucose 1-phosphate + UTP + H(+) = UDP-alpha-D-glucose + diphosphate</text>
        <dbReference type="Rhea" id="RHEA:19889"/>
        <dbReference type="ChEBI" id="CHEBI:15378"/>
        <dbReference type="ChEBI" id="CHEBI:33019"/>
        <dbReference type="ChEBI" id="CHEBI:46398"/>
        <dbReference type="ChEBI" id="CHEBI:58601"/>
        <dbReference type="ChEBI" id="CHEBI:58885"/>
        <dbReference type="EC" id="2.7.7.9"/>
    </reaction>
</comment>
<comment type="caution">
    <text evidence="7">The sequence shown here is derived from an EMBL/GenBank/DDBJ whole genome shotgun (WGS) entry which is preliminary data.</text>
</comment>
<evidence type="ECO:0000256" key="1">
    <source>
        <dbReference type="ARBA" id="ARBA00006890"/>
    </source>
</evidence>
<dbReference type="STRING" id="1802557.A3A20_02905"/>
<evidence type="ECO:0000256" key="5">
    <source>
        <dbReference type="ARBA" id="ARBA00048128"/>
    </source>
</evidence>
<dbReference type="EMBL" id="MGIR01000002">
    <property type="protein sequence ID" value="OGM91491.1"/>
    <property type="molecule type" value="Genomic_DNA"/>
</dbReference>
<dbReference type="Gene3D" id="3.90.550.10">
    <property type="entry name" value="Spore Coat Polysaccharide Biosynthesis Protein SpsA, Chain A"/>
    <property type="match status" value="1"/>
</dbReference>
<comment type="similarity">
    <text evidence="1">Belongs to the UDPGP type 2 family.</text>
</comment>
<dbReference type="GO" id="GO:0003983">
    <property type="term" value="F:UTP:glucose-1-phosphate uridylyltransferase activity"/>
    <property type="evidence" value="ECO:0007669"/>
    <property type="project" value="UniProtKB-EC"/>
</dbReference>
<evidence type="ECO:0000256" key="3">
    <source>
        <dbReference type="ARBA" id="ARBA00022679"/>
    </source>
</evidence>
<dbReference type="GO" id="GO:0006011">
    <property type="term" value="P:UDP-alpha-D-glucose metabolic process"/>
    <property type="evidence" value="ECO:0007669"/>
    <property type="project" value="InterPro"/>
</dbReference>
<proteinExistence type="inferred from homology"/>
<evidence type="ECO:0000313" key="8">
    <source>
        <dbReference type="Proteomes" id="UP000178946"/>
    </source>
</evidence>
<reference evidence="7 8" key="1">
    <citation type="journal article" date="2016" name="Nat. Commun.">
        <title>Thousands of microbial genomes shed light on interconnected biogeochemical processes in an aquifer system.</title>
        <authorList>
            <person name="Anantharaman K."/>
            <person name="Brown C.T."/>
            <person name="Hug L.A."/>
            <person name="Sharon I."/>
            <person name="Castelle C.J."/>
            <person name="Probst A.J."/>
            <person name="Thomas B.C."/>
            <person name="Singh A."/>
            <person name="Wilkins M.J."/>
            <person name="Karaoz U."/>
            <person name="Brodie E.L."/>
            <person name="Williams K.H."/>
            <person name="Hubbard S.S."/>
            <person name="Banfield J.F."/>
        </authorList>
    </citation>
    <scope>NUCLEOTIDE SEQUENCE [LARGE SCALE GENOMIC DNA]</scope>
</reference>
<dbReference type="InterPro" id="IPR005771">
    <property type="entry name" value="GalU_uridylyltTrfase_bac/arc"/>
</dbReference>
<sequence>MSIKKAIVAVAGMGTRLLPATKALSKEMLPIVDKPVIQWIAEDISAAGINDIIFVTGKNKRALEEHFNKNPELENFLVGQKDLLKATTAMNSIAKFSFVRQNEPRGNADAIKQALRLLHNEPALVMWGDEILIGGEPVKRHLELFEKLRHPLLVLYQVPREKISSYGIVKVRKTDESDLYEILNIVEKPRPEDAPSNLAAVGRYALTPEVFSLIDDVGITEVLQRYLKQGGKVYGWEFKGERFDCGSKIGLLKAAVYYGLRHPEISKEFNEYLKDIV</sequence>
<evidence type="ECO:0000256" key="2">
    <source>
        <dbReference type="ARBA" id="ARBA00012415"/>
    </source>
</evidence>
<dbReference type="PANTHER" id="PTHR43197">
    <property type="entry name" value="UTP--GLUCOSE-1-PHOSPHATE URIDYLYLTRANSFERASE"/>
    <property type="match status" value="1"/>
</dbReference>
<evidence type="ECO:0000313" key="7">
    <source>
        <dbReference type="EMBL" id="OGM91491.1"/>
    </source>
</evidence>
<evidence type="ECO:0000256" key="4">
    <source>
        <dbReference type="ARBA" id="ARBA00022695"/>
    </source>
</evidence>
<dbReference type="InterPro" id="IPR029044">
    <property type="entry name" value="Nucleotide-diphossugar_trans"/>
</dbReference>
<dbReference type="PANTHER" id="PTHR43197:SF1">
    <property type="entry name" value="UTP--GLUCOSE-1-PHOSPHATE URIDYLYLTRANSFERASE"/>
    <property type="match status" value="1"/>
</dbReference>